<dbReference type="PANTHER" id="PTHR21462">
    <property type="entry name" value="CELL SURFACE GLYCOPROTEIN OX2 RECEPTOR PRECURSOR"/>
    <property type="match status" value="1"/>
</dbReference>
<evidence type="ECO:0000256" key="1">
    <source>
        <dbReference type="ARBA" id="ARBA00004167"/>
    </source>
</evidence>
<dbReference type="PANTHER" id="PTHR21462:SF2">
    <property type="entry name" value="CELL SURFACE GLYCOPROTEIN CD200 RECEPTOR 2"/>
    <property type="match status" value="1"/>
</dbReference>
<keyword evidence="5 9" id="KW-0472">Membrane</keyword>
<evidence type="ECO:0000256" key="2">
    <source>
        <dbReference type="ARBA" id="ARBA00008215"/>
    </source>
</evidence>
<reference evidence="12" key="1">
    <citation type="submission" date="2025-08" db="UniProtKB">
        <authorList>
            <consortium name="Ensembl"/>
        </authorList>
    </citation>
    <scope>IDENTIFICATION</scope>
</reference>
<proteinExistence type="inferred from homology"/>
<dbReference type="InterPro" id="IPR036179">
    <property type="entry name" value="Ig-like_dom_sf"/>
</dbReference>
<evidence type="ECO:0000256" key="4">
    <source>
        <dbReference type="ARBA" id="ARBA00022989"/>
    </source>
</evidence>
<dbReference type="GO" id="GO:0150077">
    <property type="term" value="P:regulation of neuroinflammatory response"/>
    <property type="evidence" value="ECO:0007669"/>
    <property type="project" value="InterPro"/>
</dbReference>
<dbReference type="SMART" id="SM00409">
    <property type="entry name" value="IG"/>
    <property type="match status" value="1"/>
</dbReference>
<dbReference type="PROSITE" id="PS50835">
    <property type="entry name" value="IG_LIKE"/>
    <property type="match status" value="1"/>
</dbReference>
<dbReference type="InterPro" id="IPR013162">
    <property type="entry name" value="CD80_C2-set"/>
</dbReference>
<feature type="transmembrane region" description="Helical" evidence="9">
    <location>
        <begin position="278"/>
        <end position="299"/>
    </location>
</feature>
<keyword evidence="6" id="KW-1015">Disulfide bond</keyword>
<keyword evidence="3 9" id="KW-0812">Transmembrane</keyword>
<evidence type="ECO:0000313" key="12">
    <source>
        <dbReference type="Ensembl" id="ENSPSTP00000021367.1"/>
    </source>
</evidence>
<dbReference type="GO" id="GO:0038023">
    <property type="term" value="F:signaling receptor activity"/>
    <property type="evidence" value="ECO:0007669"/>
    <property type="project" value="InterPro"/>
</dbReference>
<evidence type="ECO:0000256" key="7">
    <source>
        <dbReference type="ARBA" id="ARBA00023170"/>
    </source>
</evidence>
<dbReference type="AlphaFoldDB" id="A0A8C9FUN5"/>
<accession>A0A8C9FUN5</accession>
<dbReference type="SUPFAM" id="SSF48726">
    <property type="entry name" value="Immunoglobulin"/>
    <property type="match status" value="2"/>
</dbReference>
<evidence type="ECO:0000256" key="9">
    <source>
        <dbReference type="SAM" id="Phobius"/>
    </source>
</evidence>
<dbReference type="InterPro" id="IPR013106">
    <property type="entry name" value="Ig_V-set"/>
</dbReference>
<evidence type="ECO:0000256" key="6">
    <source>
        <dbReference type="ARBA" id="ARBA00023157"/>
    </source>
</evidence>
<feature type="signal peptide" evidence="10">
    <location>
        <begin position="1"/>
        <end position="23"/>
    </location>
</feature>
<dbReference type="InterPro" id="IPR007110">
    <property type="entry name" value="Ig-like_dom"/>
</dbReference>
<dbReference type="InterPro" id="IPR040012">
    <property type="entry name" value="CD200R"/>
</dbReference>
<comment type="similarity">
    <text evidence="2">Belongs to the CD200R family.</text>
</comment>
<dbReference type="Pfam" id="PF08205">
    <property type="entry name" value="C2-set_2"/>
    <property type="match status" value="1"/>
</dbReference>
<evidence type="ECO:0000256" key="5">
    <source>
        <dbReference type="ARBA" id="ARBA00023136"/>
    </source>
</evidence>
<feature type="chain" id="PRO_5034585347" description="Ig-like domain-containing protein" evidence="10">
    <location>
        <begin position="24"/>
        <end position="306"/>
    </location>
</feature>
<dbReference type="GO" id="GO:0009897">
    <property type="term" value="C:external side of plasma membrane"/>
    <property type="evidence" value="ECO:0007669"/>
    <property type="project" value="TreeGrafter"/>
</dbReference>
<keyword evidence="10" id="KW-0732">Signal</keyword>
<dbReference type="Gene3D" id="2.60.40.10">
    <property type="entry name" value="Immunoglobulins"/>
    <property type="match status" value="2"/>
</dbReference>
<dbReference type="InterPro" id="IPR013783">
    <property type="entry name" value="Ig-like_fold"/>
</dbReference>
<keyword evidence="4 9" id="KW-1133">Transmembrane helix</keyword>
<feature type="domain" description="Ig-like" evidence="11">
    <location>
        <begin position="29"/>
        <end position="123"/>
    </location>
</feature>
<evidence type="ECO:0000259" key="11">
    <source>
        <dbReference type="PROSITE" id="PS50835"/>
    </source>
</evidence>
<dbReference type="Ensembl" id="ENSPSTT00000022429.1">
    <property type="protein sequence ID" value="ENSPSTP00000021367.1"/>
    <property type="gene ID" value="ENSPSTG00000015574.1"/>
</dbReference>
<protein>
    <recommendedName>
        <fullName evidence="11">Ig-like domain-containing protein</fullName>
    </recommendedName>
</protein>
<feature type="transmembrane region" description="Helical" evidence="9">
    <location>
        <begin position="216"/>
        <end position="241"/>
    </location>
</feature>
<dbReference type="Pfam" id="PF07686">
    <property type="entry name" value="V-set"/>
    <property type="match status" value="1"/>
</dbReference>
<comment type="subcellular location">
    <subcellularLocation>
        <location evidence="1">Membrane</location>
        <topology evidence="1">Single-pass membrane protein</topology>
    </subcellularLocation>
</comment>
<name>A0A8C9FUN5_PAVCR</name>
<evidence type="ECO:0000256" key="3">
    <source>
        <dbReference type="ARBA" id="ARBA00022692"/>
    </source>
</evidence>
<dbReference type="Proteomes" id="UP000694428">
    <property type="component" value="Unplaced"/>
</dbReference>
<keyword evidence="13" id="KW-1185">Reference proteome</keyword>
<organism evidence="12 13">
    <name type="scientific">Pavo cristatus</name>
    <name type="common">Indian peafowl</name>
    <name type="synonym">Blue peafowl</name>
    <dbReference type="NCBI Taxonomy" id="9049"/>
    <lineage>
        <taxon>Eukaryota</taxon>
        <taxon>Metazoa</taxon>
        <taxon>Chordata</taxon>
        <taxon>Craniata</taxon>
        <taxon>Vertebrata</taxon>
        <taxon>Euteleostomi</taxon>
        <taxon>Archelosauria</taxon>
        <taxon>Archosauria</taxon>
        <taxon>Dinosauria</taxon>
        <taxon>Saurischia</taxon>
        <taxon>Theropoda</taxon>
        <taxon>Coelurosauria</taxon>
        <taxon>Aves</taxon>
        <taxon>Neognathae</taxon>
        <taxon>Galloanserae</taxon>
        <taxon>Galliformes</taxon>
        <taxon>Phasianidae</taxon>
        <taxon>Phasianinae</taxon>
        <taxon>Pavo</taxon>
    </lineage>
</organism>
<dbReference type="InterPro" id="IPR003599">
    <property type="entry name" value="Ig_sub"/>
</dbReference>
<evidence type="ECO:0000313" key="13">
    <source>
        <dbReference type="Proteomes" id="UP000694428"/>
    </source>
</evidence>
<evidence type="ECO:0000256" key="10">
    <source>
        <dbReference type="SAM" id="SignalP"/>
    </source>
</evidence>
<keyword evidence="7" id="KW-0675">Receptor</keyword>
<sequence>MTQIRAVLAAVLFLMIHLVGGSAYRRVNVEAGHEAVLHCPSISKLSLLMVTWKMNSNTSCFLAYRRDLNETRMLNCSERMMWKYTPDRDPALRIYPVNLNDEGNYTCEIVSSEGNFFFFFSLTVIVPPTLSLTSDKNGVAVCQATAGKPAAKISWIPASNHSVEKDVHHLNRTVTRVSYISWVNSTHPNVTCLVTHPAVNQTLSLDLSYDSSRIQYLLIGLPASLAVVCGAGVTLCLILRCRASQLRKKAHRSAVETVVSGLWFLCFDDFFFGGGRGVYGVFLCCFVCVHLFLHQNMLFHCNMWLL</sequence>
<keyword evidence="8" id="KW-0325">Glycoprotein</keyword>
<evidence type="ECO:0000256" key="8">
    <source>
        <dbReference type="ARBA" id="ARBA00023180"/>
    </source>
</evidence>
<reference evidence="12" key="2">
    <citation type="submission" date="2025-09" db="UniProtKB">
        <authorList>
            <consortium name="Ensembl"/>
        </authorList>
    </citation>
    <scope>IDENTIFICATION</scope>
</reference>